<accession>A0AAW8V743</accession>
<dbReference type="EMBL" id="JANIEN010000005">
    <property type="protein sequence ID" value="MDT3452301.1"/>
    <property type="molecule type" value="Genomic_DNA"/>
</dbReference>
<evidence type="ECO:0000256" key="1">
    <source>
        <dbReference type="SAM" id="Phobius"/>
    </source>
</evidence>
<keyword evidence="1" id="KW-0472">Membrane</keyword>
<sequence length="205" mass="24548">MVILKFKGERMRSFSKKYLCYILIFSFIIFPLTCYLLWLKDVNDIRWYPFDFSASTEKTIVYKTTYPTWREKCIEMAIEIREREDIGYYDAYYSYPQIDFPDMTIEDFKIAMQNKPKILIQIYQDDTLIKEYPLYFFASYGIGHIDVNNENYFVSAILSISEPGVKACYHFSPFSTYKIKFISLVPISVIKDRKHFLSIRPVMLR</sequence>
<reference evidence="2" key="1">
    <citation type="submission" date="2022-07" db="EMBL/GenBank/DDBJ databases">
        <title>Sequence of Pasteurella multocoda 17BRD-035.</title>
        <authorList>
            <person name="Roy Chowdhury P."/>
            <person name="Alhamami T."/>
            <person name="Trott D.J."/>
            <person name="Djordvevic S.P."/>
        </authorList>
    </citation>
    <scope>NUCLEOTIDE SEQUENCE</scope>
    <source>
        <strain evidence="2">17BRD-035</strain>
    </source>
</reference>
<comment type="caution">
    <text evidence="2">The sequence shown here is derived from an EMBL/GenBank/DDBJ whole genome shotgun (WGS) entry which is preliminary data.</text>
</comment>
<gene>
    <name evidence="2" type="ORF">NQF69_05860</name>
</gene>
<protein>
    <submittedName>
        <fullName evidence="2">Uncharacterized protein</fullName>
    </submittedName>
</protein>
<evidence type="ECO:0000313" key="2">
    <source>
        <dbReference type="EMBL" id="MDT3452301.1"/>
    </source>
</evidence>
<keyword evidence="1" id="KW-0812">Transmembrane</keyword>
<keyword evidence="1" id="KW-1133">Transmembrane helix</keyword>
<name>A0AAW8V743_PASMD</name>
<evidence type="ECO:0000313" key="3">
    <source>
        <dbReference type="Proteomes" id="UP001182304"/>
    </source>
</evidence>
<dbReference type="AlphaFoldDB" id="A0AAW8V743"/>
<feature type="transmembrane region" description="Helical" evidence="1">
    <location>
        <begin position="18"/>
        <end position="38"/>
    </location>
</feature>
<organism evidence="2 3">
    <name type="scientific">Pasteurella multocida</name>
    <dbReference type="NCBI Taxonomy" id="747"/>
    <lineage>
        <taxon>Bacteria</taxon>
        <taxon>Pseudomonadati</taxon>
        <taxon>Pseudomonadota</taxon>
        <taxon>Gammaproteobacteria</taxon>
        <taxon>Pasteurellales</taxon>
        <taxon>Pasteurellaceae</taxon>
        <taxon>Pasteurella</taxon>
    </lineage>
</organism>
<proteinExistence type="predicted"/>
<dbReference type="RefSeq" id="WP_156732303.1">
    <property type="nucleotide sequence ID" value="NZ_CP033598.1"/>
</dbReference>
<dbReference type="Proteomes" id="UP001182304">
    <property type="component" value="Unassembled WGS sequence"/>
</dbReference>